<evidence type="ECO:0000313" key="8">
    <source>
        <dbReference type="EMBL" id="MCR6483791.1"/>
    </source>
</evidence>
<evidence type="ECO:0000256" key="3">
    <source>
        <dbReference type="ARBA" id="ARBA00022692"/>
    </source>
</evidence>
<name>A0A9X2SKF4_9PSEU</name>
<comment type="subcellular location">
    <subcellularLocation>
        <location evidence="1">Cell membrane</location>
        <topology evidence="1">Multi-pass membrane protein</topology>
    </subcellularLocation>
</comment>
<dbReference type="PANTHER" id="PTHR30213:SF0">
    <property type="entry name" value="UPF0761 MEMBRANE PROTEIN YIHY"/>
    <property type="match status" value="1"/>
</dbReference>
<dbReference type="RefSeq" id="WP_257920422.1">
    <property type="nucleotide sequence ID" value="NZ_JAMXQV010000006.1"/>
</dbReference>
<dbReference type="Pfam" id="PF03631">
    <property type="entry name" value="Virul_fac_BrkB"/>
    <property type="match status" value="1"/>
</dbReference>
<evidence type="ECO:0000256" key="2">
    <source>
        <dbReference type="ARBA" id="ARBA00022475"/>
    </source>
</evidence>
<dbReference type="PANTHER" id="PTHR30213">
    <property type="entry name" value="INNER MEMBRANE PROTEIN YHJD"/>
    <property type="match status" value="1"/>
</dbReference>
<keyword evidence="5 7" id="KW-0472">Membrane</keyword>
<comment type="caution">
    <text evidence="8">The sequence shown here is derived from an EMBL/GenBank/DDBJ whole genome shotgun (WGS) entry which is preliminary data.</text>
</comment>
<feature type="transmembrane region" description="Helical" evidence="7">
    <location>
        <begin position="68"/>
        <end position="89"/>
    </location>
</feature>
<feature type="compositionally biased region" description="Basic residues" evidence="6">
    <location>
        <begin position="116"/>
        <end position="128"/>
    </location>
</feature>
<reference evidence="8" key="1">
    <citation type="submission" date="2022-06" db="EMBL/GenBank/DDBJ databases">
        <title>Amycolatopsis iheyaensis sp. nov., a new species of the genus Amycolatopsis isolated from soil in Iheya island, Japan.</title>
        <authorList>
            <person name="Ngamcharungchit C."/>
            <person name="Kanto H."/>
            <person name="Take A."/>
            <person name="Intra B."/>
            <person name="Matsumoto A."/>
            <person name="Panbangred W."/>
            <person name="Inahashi Y."/>
        </authorList>
    </citation>
    <scope>NUCLEOTIDE SEQUENCE</scope>
    <source>
        <strain evidence="8">OK19-0408</strain>
    </source>
</reference>
<keyword evidence="4 7" id="KW-1133">Transmembrane helix</keyword>
<organism evidence="8 9">
    <name type="scientific">Amycolatopsis iheyensis</name>
    <dbReference type="NCBI Taxonomy" id="2945988"/>
    <lineage>
        <taxon>Bacteria</taxon>
        <taxon>Bacillati</taxon>
        <taxon>Actinomycetota</taxon>
        <taxon>Actinomycetes</taxon>
        <taxon>Pseudonocardiales</taxon>
        <taxon>Pseudonocardiaceae</taxon>
        <taxon>Amycolatopsis</taxon>
    </lineage>
</organism>
<evidence type="ECO:0000256" key="6">
    <source>
        <dbReference type="SAM" id="MobiDB-lite"/>
    </source>
</evidence>
<feature type="transmembrane region" description="Helical" evidence="7">
    <location>
        <begin position="37"/>
        <end position="56"/>
    </location>
</feature>
<sequence>MPEGRLIALLVSLAFALLYWVGPNVRQLGFKWLTPGGLVAVVLWVPASAGFALYVANFGSYNKTYGSLAGVIVFLVWLWISNLAVLLGAELDAELARGRGSRRGRPATTSRSCPRATRRRWTTTKPRKVTAETERS</sequence>
<evidence type="ECO:0000256" key="1">
    <source>
        <dbReference type="ARBA" id="ARBA00004651"/>
    </source>
</evidence>
<evidence type="ECO:0000256" key="4">
    <source>
        <dbReference type="ARBA" id="ARBA00022989"/>
    </source>
</evidence>
<dbReference type="AlphaFoldDB" id="A0A9X2SKF4"/>
<feature type="compositionally biased region" description="Low complexity" evidence="6">
    <location>
        <begin position="106"/>
        <end position="115"/>
    </location>
</feature>
<evidence type="ECO:0000256" key="7">
    <source>
        <dbReference type="SAM" id="Phobius"/>
    </source>
</evidence>
<dbReference type="InterPro" id="IPR017039">
    <property type="entry name" value="Virul_fac_BrkB"/>
</dbReference>
<keyword evidence="9" id="KW-1185">Reference proteome</keyword>
<feature type="region of interest" description="Disordered" evidence="6">
    <location>
        <begin position="97"/>
        <end position="136"/>
    </location>
</feature>
<evidence type="ECO:0000313" key="9">
    <source>
        <dbReference type="Proteomes" id="UP001144096"/>
    </source>
</evidence>
<proteinExistence type="predicted"/>
<gene>
    <name evidence="8" type="ORF">M8542_13285</name>
</gene>
<accession>A0A9X2SKF4</accession>
<dbReference type="GO" id="GO:0005886">
    <property type="term" value="C:plasma membrane"/>
    <property type="evidence" value="ECO:0007669"/>
    <property type="project" value="UniProtKB-SubCell"/>
</dbReference>
<dbReference type="Proteomes" id="UP001144096">
    <property type="component" value="Unassembled WGS sequence"/>
</dbReference>
<keyword evidence="3 7" id="KW-0812">Transmembrane</keyword>
<dbReference type="EMBL" id="JAMXQV010000006">
    <property type="protein sequence ID" value="MCR6483791.1"/>
    <property type="molecule type" value="Genomic_DNA"/>
</dbReference>
<feature type="transmembrane region" description="Helical" evidence="7">
    <location>
        <begin position="6"/>
        <end position="25"/>
    </location>
</feature>
<evidence type="ECO:0000256" key="5">
    <source>
        <dbReference type="ARBA" id="ARBA00023136"/>
    </source>
</evidence>
<keyword evidence="2" id="KW-1003">Cell membrane</keyword>
<protein>
    <submittedName>
        <fullName evidence="8">YihY/virulence factor BrkB family protein</fullName>
    </submittedName>
</protein>